<dbReference type="OrthoDB" id="8479691at2"/>
<keyword evidence="3" id="KW-1185">Reference proteome</keyword>
<comment type="caution">
    <text evidence="2">The sequence shown here is derived from an EMBL/GenBank/DDBJ whole genome shotgun (WGS) entry which is preliminary data.</text>
</comment>
<organism evidence="2 3">
    <name type="scientific">Azospirillum doebereinerae</name>
    <dbReference type="NCBI Taxonomy" id="92933"/>
    <lineage>
        <taxon>Bacteria</taxon>
        <taxon>Pseudomonadati</taxon>
        <taxon>Pseudomonadota</taxon>
        <taxon>Alphaproteobacteria</taxon>
        <taxon>Rhodospirillales</taxon>
        <taxon>Azospirillaceae</taxon>
        <taxon>Azospirillum</taxon>
    </lineage>
</organism>
<reference evidence="2 3" key="1">
    <citation type="submission" date="2018-12" db="EMBL/GenBank/DDBJ databases">
        <authorList>
            <person name="Yang Y."/>
        </authorList>
    </citation>
    <scope>NUCLEOTIDE SEQUENCE [LARGE SCALE GENOMIC DNA]</scope>
    <source>
        <strain evidence="2 3">GSF71</strain>
    </source>
</reference>
<feature type="compositionally biased region" description="Basic and acidic residues" evidence="1">
    <location>
        <begin position="27"/>
        <end position="48"/>
    </location>
</feature>
<evidence type="ECO:0000313" key="3">
    <source>
        <dbReference type="Proteomes" id="UP000280346"/>
    </source>
</evidence>
<name>A0A3S0V139_9PROT</name>
<evidence type="ECO:0000256" key="1">
    <source>
        <dbReference type="SAM" id="MobiDB-lite"/>
    </source>
</evidence>
<protein>
    <submittedName>
        <fullName evidence="2">Uncharacterized protein</fullName>
    </submittedName>
</protein>
<sequence length="224" mass="23579">MKRTTVTPGFILGVDQPVTAGQARRTATPERLRHSPHAVETRERKEDGAPPTLGLRILDACPLDAYLRRGMIDERQHDAGAWLARCFKRAVHQPSMIAVYGERLGGGGGSDPMMDGRNALWRVLLATGLAVTDGKAASTKSTPGTAAAPSDALPPAGRSAVLLAPMGRVALSVCGMEEWAGGTRNMGKLRTALDTLAEHLASGRRLPASARAHANIGAVIPVGR</sequence>
<dbReference type="RefSeq" id="WP_126998478.1">
    <property type="nucleotide sequence ID" value="NZ_CP173191.1"/>
</dbReference>
<dbReference type="AlphaFoldDB" id="A0A3S0V139"/>
<gene>
    <name evidence="2" type="ORF">EJ913_13025</name>
</gene>
<feature type="region of interest" description="Disordered" evidence="1">
    <location>
        <begin position="18"/>
        <end position="51"/>
    </location>
</feature>
<accession>A0A3S0V139</accession>
<proteinExistence type="predicted"/>
<dbReference type="Proteomes" id="UP000280346">
    <property type="component" value="Unassembled WGS sequence"/>
</dbReference>
<evidence type="ECO:0000313" key="2">
    <source>
        <dbReference type="EMBL" id="RUQ70694.1"/>
    </source>
</evidence>
<dbReference type="EMBL" id="RZIJ01000009">
    <property type="protein sequence ID" value="RUQ70694.1"/>
    <property type="molecule type" value="Genomic_DNA"/>
</dbReference>